<dbReference type="SUPFAM" id="SSF88659">
    <property type="entry name" value="Sigma3 and sigma4 domains of RNA polymerase sigma factors"/>
    <property type="match status" value="1"/>
</dbReference>
<dbReference type="AlphaFoldDB" id="A0A6L8WDJ3"/>
<dbReference type="Gene3D" id="1.10.1740.10">
    <property type="match status" value="1"/>
</dbReference>
<dbReference type="InterPro" id="IPR039425">
    <property type="entry name" value="RNA_pol_sigma-70-like"/>
</dbReference>
<proteinExistence type="inferred from homology"/>
<dbReference type="NCBIfam" id="TIGR02937">
    <property type="entry name" value="sigma70-ECF"/>
    <property type="match status" value="1"/>
</dbReference>
<organism evidence="8 9">
    <name type="scientific">Sneathiella litorea</name>
    <dbReference type="NCBI Taxonomy" id="2606216"/>
    <lineage>
        <taxon>Bacteria</taxon>
        <taxon>Pseudomonadati</taxon>
        <taxon>Pseudomonadota</taxon>
        <taxon>Alphaproteobacteria</taxon>
        <taxon>Sneathiellales</taxon>
        <taxon>Sneathiellaceae</taxon>
        <taxon>Sneathiella</taxon>
    </lineage>
</organism>
<evidence type="ECO:0000256" key="4">
    <source>
        <dbReference type="ARBA" id="ARBA00023163"/>
    </source>
</evidence>
<evidence type="ECO:0000256" key="2">
    <source>
        <dbReference type="ARBA" id="ARBA00023015"/>
    </source>
</evidence>
<dbReference type="GO" id="GO:0006352">
    <property type="term" value="P:DNA-templated transcription initiation"/>
    <property type="evidence" value="ECO:0007669"/>
    <property type="project" value="InterPro"/>
</dbReference>
<feature type="domain" description="RNA polymerase sigma-70 region 2" evidence="6">
    <location>
        <begin position="59"/>
        <end position="108"/>
    </location>
</feature>
<dbReference type="RefSeq" id="WP_161316790.1">
    <property type="nucleotide sequence ID" value="NZ_WTUW01000009.1"/>
</dbReference>
<dbReference type="InterPro" id="IPR013325">
    <property type="entry name" value="RNA_pol_sigma_r2"/>
</dbReference>
<sequence length="196" mass="22123">MTSPDGSRQGRAGTRALPEDLDRDLMAVGLEQDPTAFRRLFADLAPRLKFFLIKGGMIESAAEDVLQETMMKVWRKAGLFDSSKASASTWVYTIARNVRIDRLRKENRPEPDPEDPCYVSEAPETGEQAVSRKQDRERIQKAMALLPPEQMTIIKMSFFDEKSHGEIAETLDIPLGTVKSRIRLAFGKIRAELEVL</sequence>
<dbReference type="Gene3D" id="1.10.10.10">
    <property type="entry name" value="Winged helix-like DNA-binding domain superfamily/Winged helix DNA-binding domain"/>
    <property type="match status" value="1"/>
</dbReference>
<feature type="region of interest" description="Disordered" evidence="5">
    <location>
        <begin position="104"/>
        <end position="133"/>
    </location>
</feature>
<dbReference type="SUPFAM" id="SSF88946">
    <property type="entry name" value="Sigma2 domain of RNA polymerase sigma factors"/>
    <property type="match status" value="1"/>
</dbReference>
<dbReference type="InterPro" id="IPR007627">
    <property type="entry name" value="RNA_pol_sigma70_r2"/>
</dbReference>
<keyword evidence="9" id="KW-1185">Reference proteome</keyword>
<dbReference type="PANTHER" id="PTHR43133:SF62">
    <property type="entry name" value="RNA POLYMERASE SIGMA FACTOR SIGZ"/>
    <property type="match status" value="1"/>
</dbReference>
<name>A0A6L8WDJ3_9PROT</name>
<keyword evidence="2" id="KW-0805">Transcription regulation</keyword>
<comment type="caution">
    <text evidence="8">The sequence shown here is derived from an EMBL/GenBank/DDBJ whole genome shotgun (WGS) entry which is preliminary data.</text>
</comment>
<evidence type="ECO:0000313" key="8">
    <source>
        <dbReference type="EMBL" id="MZR32227.1"/>
    </source>
</evidence>
<evidence type="ECO:0000256" key="1">
    <source>
        <dbReference type="ARBA" id="ARBA00010641"/>
    </source>
</evidence>
<keyword evidence="3" id="KW-0731">Sigma factor</keyword>
<gene>
    <name evidence="8" type="ORF">GQE98_16435</name>
</gene>
<dbReference type="Pfam" id="PF04542">
    <property type="entry name" value="Sigma70_r2"/>
    <property type="match status" value="1"/>
</dbReference>
<reference evidence="8 9" key="1">
    <citation type="submission" date="2019-12" db="EMBL/GenBank/DDBJ databases">
        <title>Snethiella sp. nov. sp. isolated from sea sand.</title>
        <authorList>
            <person name="Kim J."/>
            <person name="Jeong S.E."/>
            <person name="Jung H.S."/>
            <person name="Jeon C.O."/>
        </authorList>
    </citation>
    <scope>NUCLEOTIDE SEQUENCE [LARGE SCALE GENOMIC DNA]</scope>
    <source>
        <strain evidence="8 9">DP05</strain>
    </source>
</reference>
<dbReference type="Proteomes" id="UP000476030">
    <property type="component" value="Unassembled WGS sequence"/>
</dbReference>
<dbReference type="EMBL" id="WTUW01000009">
    <property type="protein sequence ID" value="MZR32227.1"/>
    <property type="molecule type" value="Genomic_DNA"/>
</dbReference>
<dbReference type="InterPro" id="IPR036388">
    <property type="entry name" value="WH-like_DNA-bd_sf"/>
</dbReference>
<accession>A0A6L8WDJ3</accession>
<dbReference type="CDD" id="cd06171">
    <property type="entry name" value="Sigma70_r4"/>
    <property type="match status" value="1"/>
</dbReference>
<feature type="domain" description="RNA polymerase sigma factor 70 region 4 type 2" evidence="7">
    <location>
        <begin position="136"/>
        <end position="186"/>
    </location>
</feature>
<evidence type="ECO:0000259" key="7">
    <source>
        <dbReference type="Pfam" id="PF08281"/>
    </source>
</evidence>
<dbReference type="PANTHER" id="PTHR43133">
    <property type="entry name" value="RNA POLYMERASE ECF-TYPE SIGMA FACTO"/>
    <property type="match status" value="1"/>
</dbReference>
<evidence type="ECO:0000256" key="5">
    <source>
        <dbReference type="SAM" id="MobiDB-lite"/>
    </source>
</evidence>
<protein>
    <submittedName>
        <fullName evidence="8">Sigma-70 family RNA polymerase sigma factor</fullName>
    </submittedName>
</protein>
<dbReference type="InterPro" id="IPR013324">
    <property type="entry name" value="RNA_pol_sigma_r3/r4-like"/>
</dbReference>
<keyword evidence="4" id="KW-0804">Transcription</keyword>
<dbReference type="InterPro" id="IPR013249">
    <property type="entry name" value="RNA_pol_sigma70_r4_t2"/>
</dbReference>
<dbReference type="InterPro" id="IPR014284">
    <property type="entry name" value="RNA_pol_sigma-70_dom"/>
</dbReference>
<dbReference type="GO" id="GO:0016987">
    <property type="term" value="F:sigma factor activity"/>
    <property type="evidence" value="ECO:0007669"/>
    <property type="project" value="UniProtKB-KW"/>
</dbReference>
<evidence type="ECO:0000256" key="3">
    <source>
        <dbReference type="ARBA" id="ARBA00023082"/>
    </source>
</evidence>
<evidence type="ECO:0000259" key="6">
    <source>
        <dbReference type="Pfam" id="PF04542"/>
    </source>
</evidence>
<dbReference type="GO" id="GO:0003677">
    <property type="term" value="F:DNA binding"/>
    <property type="evidence" value="ECO:0007669"/>
    <property type="project" value="InterPro"/>
</dbReference>
<comment type="similarity">
    <text evidence="1">Belongs to the sigma-70 factor family. ECF subfamily.</text>
</comment>
<evidence type="ECO:0000313" key="9">
    <source>
        <dbReference type="Proteomes" id="UP000476030"/>
    </source>
</evidence>
<dbReference type="Pfam" id="PF08281">
    <property type="entry name" value="Sigma70_r4_2"/>
    <property type="match status" value="1"/>
</dbReference>